<comment type="caution">
    <text evidence="1">The sequence shown here is derived from an EMBL/GenBank/DDBJ whole genome shotgun (WGS) entry which is preliminary data.</text>
</comment>
<dbReference type="Proteomes" id="UP000250321">
    <property type="component" value="Unassembled WGS sequence"/>
</dbReference>
<dbReference type="EMBL" id="PJQY01003863">
    <property type="protein sequence ID" value="PQM33864.1"/>
    <property type="molecule type" value="Genomic_DNA"/>
</dbReference>
<name>A0A314UBT0_PRUYE</name>
<protein>
    <submittedName>
        <fullName evidence="1">Uncharacterized protein</fullName>
    </submittedName>
</protein>
<evidence type="ECO:0000313" key="2">
    <source>
        <dbReference type="Proteomes" id="UP000250321"/>
    </source>
</evidence>
<reference evidence="1 2" key="1">
    <citation type="submission" date="2018-02" db="EMBL/GenBank/DDBJ databases">
        <title>Draft genome of wild Prunus yedoensis var. nudiflora.</title>
        <authorList>
            <person name="Baek S."/>
            <person name="Kim J.-H."/>
            <person name="Choi K."/>
            <person name="Kim G.-B."/>
            <person name="Cho A."/>
            <person name="Jang H."/>
            <person name="Shin C.-H."/>
            <person name="Yu H.-J."/>
            <person name="Mun J.-H."/>
        </authorList>
    </citation>
    <scope>NUCLEOTIDE SEQUENCE [LARGE SCALE GENOMIC DNA]</scope>
    <source>
        <strain evidence="2">cv. Jeju island</strain>
        <tissue evidence="1">Leaf</tissue>
    </source>
</reference>
<organism evidence="1 2">
    <name type="scientific">Prunus yedoensis var. nudiflora</name>
    <dbReference type="NCBI Taxonomy" id="2094558"/>
    <lineage>
        <taxon>Eukaryota</taxon>
        <taxon>Viridiplantae</taxon>
        <taxon>Streptophyta</taxon>
        <taxon>Embryophyta</taxon>
        <taxon>Tracheophyta</taxon>
        <taxon>Spermatophyta</taxon>
        <taxon>Magnoliopsida</taxon>
        <taxon>eudicotyledons</taxon>
        <taxon>Gunneridae</taxon>
        <taxon>Pentapetalae</taxon>
        <taxon>rosids</taxon>
        <taxon>fabids</taxon>
        <taxon>Rosales</taxon>
        <taxon>Rosaceae</taxon>
        <taxon>Amygdaloideae</taxon>
        <taxon>Amygdaleae</taxon>
        <taxon>Prunus</taxon>
    </lineage>
</organism>
<dbReference type="AlphaFoldDB" id="A0A314UBT0"/>
<proteinExistence type="predicted"/>
<sequence length="71" mass="7839">MIKVRIAAAANVSAQRATMETRIFFMDVKTSMNARIQTTPIDVVPAFASIILGGLCVNCLINDHHELLWPL</sequence>
<gene>
    <name evidence="1" type="ORF">Pyn_07015</name>
</gene>
<accession>A0A314UBT0</accession>
<keyword evidence="2" id="KW-1185">Reference proteome</keyword>
<evidence type="ECO:0000313" key="1">
    <source>
        <dbReference type="EMBL" id="PQM33864.1"/>
    </source>
</evidence>